<evidence type="ECO:0000313" key="2">
    <source>
        <dbReference type="Proteomes" id="UP000268857"/>
    </source>
</evidence>
<proteinExistence type="predicted"/>
<dbReference type="Gene3D" id="3.10.450.50">
    <property type="match status" value="1"/>
</dbReference>
<dbReference type="AlphaFoldDB" id="A0A3S0XN06"/>
<dbReference type="InterPro" id="IPR032710">
    <property type="entry name" value="NTF2-like_dom_sf"/>
</dbReference>
<accession>A0A3S0XN06</accession>
<keyword evidence="2" id="KW-1185">Reference proteome</keyword>
<comment type="caution">
    <text evidence="1">The sequence shown here is derived from an EMBL/GenBank/DDBJ whole genome shotgun (WGS) entry which is preliminary data.</text>
</comment>
<dbReference type="NCBIfam" id="TIGR02246">
    <property type="entry name" value="SgcJ/EcaC family oxidoreductase"/>
    <property type="match status" value="1"/>
</dbReference>
<dbReference type="OrthoDB" id="2887901at2"/>
<gene>
    <name evidence="1" type="ORF">PCC6912_42760</name>
</gene>
<evidence type="ECO:0000313" key="1">
    <source>
        <dbReference type="EMBL" id="RUR76488.1"/>
    </source>
</evidence>
<dbReference type="SUPFAM" id="SSF54427">
    <property type="entry name" value="NTF2-like"/>
    <property type="match status" value="1"/>
</dbReference>
<dbReference type="InterPro" id="IPR011944">
    <property type="entry name" value="Steroid_delta5-4_isomerase"/>
</dbReference>
<protein>
    <submittedName>
        <fullName evidence="1">Uncharacterized protein</fullName>
    </submittedName>
</protein>
<dbReference type="Proteomes" id="UP000268857">
    <property type="component" value="Unassembled WGS sequence"/>
</dbReference>
<organism evidence="1 2">
    <name type="scientific">Chlorogloeopsis fritschii PCC 6912</name>
    <dbReference type="NCBI Taxonomy" id="211165"/>
    <lineage>
        <taxon>Bacteria</taxon>
        <taxon>Bacillati</taxon>
        <taxon>Cyanobacteriota</taxon>
        <taxon>Cyanophyceae</taxon>
        <taxon>Nostocales</taxon>
        <taxon>Chlorogloeopsidaceae</taxon>
        <taxon>Chlorogloeopsis</taxon>
    </lineage>
</organism>
<reference evidence="1 2" key="1">
    <citation type="journal article" date="2019" name="Genome Biol. Evol.">
        <title>Day and night: Metabolic profiles and evolutionary relationships of six axenic non-marine cyanobacteria.</title>
        <authorList>
            <person name="Will S.E."/>
            <person name="Henke P."/>
            <person name="Boedeker C."/>
            <person name="Huang S."/>
            <person name="Brinkmann H."/>
            <person name="Rohde M."/>
            <person name="Jarek M."/>
            <person name="Friedl T."/>
            <person name="Seufert S."/>
            <person name="Schumacher M."/>
            <person name="Overmann J."/>
            <person name="Neumann-Schaal M."/>
            <person name="Petersen J."/>
        </authorList>
    </citation>
    <scope>NUCLEOTIDE SEQUENCE [LARGE SCALE GENOMIC DNA]</scope>
    <source>
        <strain evidence="1 2">PCC 6912</strain>
    </source>
</reference>
<sequence>MNSQTTQNRATNPADEATIRAFPHQMIDAWNKGSGEDFAAPFAENADFVAFEGTHLKGRQEIASFHQQLFDTSVKGTRLEGEVKFVNFLDPQLAIMHAVARVALPGRVEPSPSRNSMQLFVVMKRDGDWRVEGLLNARMLTIERQFFLDDFDSLPAEAQSQVTNLVASLKQLHPVEKKPAST</sequence>
<dbReference type="RefSeq" id="WP_016879083.1">
    <property type="nucleotide sequence ID" value="NZ_AJLN01000123.1"/>
</dbReference>
<name>A0A3S0XN06_CHLFR</name>
<dbReference type="STRING" id="211165.GCA_000317285_05600"/>
<dbReference type="EMBL" id="RSCJ01000020">
    <property type="protein sequence ID" value="RUR76488.1"/>
    <property type="molecule type" value="Genomic_DNA"/>
</dbReference>